<feature type="non-terminal residue" evidence="1">
    <location>
        <position position="160"/>
    </location>
</feature>
<organism evidence="1 2">
    <name type="scientific">Dryococelus australis</name>
    <dbReference type="NCBI Taxonomy" id="614101"/>
    <lineage>
        <taxon>Eukaryota</taxon>
        <taxon>Metazoa</taxon>
        <taxon>Ecdysozoa</taxon>
        <taxon>Arthropoda</taxon>
        <taxon>Hexapoda</taxon>
        <taxon>Insecta</taxon>
        <taxon>Pterygota</taxon>
        <taxon>Neoptera</taxon>
        <taxon>Polyneoptera</taxon>
        <taxon>Phasmatodea</taxon>
        <taxon>Verophasmatodea</taxon>
        <taxon>Anareolatae</taxon>
        <taxon>Phasmatidae</taxon>
        <taxon>Eurycanthinae</taxon>
        <taxon>Dryococelus</taxon>
    </lineage>
</organism>
<protein>
    <submittedName>
        <fullName evidence="1">Uncharacterized protein</fullName>
    </submittedName>
</protein>
<evidence type="ECO:0000313" key="2">
    <source>
        <dbReference type="Proteomes" id="UP001159363"/>
    </source>
</evidence>
<keyword evidence="2" id="KW-1185">Reference proteome</keyword>
<dbReference type="EMBL" id="JARBHB010000006">
    <property type="protein sequence ID" value="KAJ8880331.1"/>
    <property type="molecule type" value="Genomic_DNA"/>
</dbReference>
<name>A0ABQ9H7T6_9NEOP</name>
<dbReference type="Proteomes" id="UP001159363">
    <property type="component" value="Chromosome 5"/>
</dbReference>
<sequence length="160" mass="17383">MPLVGGFSRVHSGAAPCIPQSPSSALKTSVCPFSPVNQHFGNMWLAALSQNRPQSQTCKGPRCLGDYHSRLPPRRTGFNSRPGHRTMPLVGGFPRGSPVSPAPSCWRCSMFTSITLIGCQDLSVRSHPNLFTHSRTCKPAHNVAAAQFNHSFGDVINFLR</sequence>
<gene>
    <name evidence="1" type="ORF">PR048_016798</name>
</gene>
<comment type="caution">
    <text evidence="1">The sequence shown here is derived from an EMBL/GenBank/DDBJ whole genome shotgun (WGS) entry which is preliminary data.</text>
</comment>
<proteinExistence type="predicted"/>
<evidence type="ECO:0000313" key="1">
    <source>
        <dbReference type="EMBL" id="KAJ8880331.1"/>
    </source>
</evidence>
<accession>A0ABQ9H7T6</accession>
<reference evidence="1 2" key="1">
    <citation type="submission" date="2023-02" db="EMBL/GenBank/DDBJ databases">
        <title>LHISI_Scaffold_Assembly.</title>
        <authorList>
            <person name="Stuart O.P."/>
            <person name="Cleave R."/>
            <person name="Magrath M.J.L."/>
            <person name="Mikheyev A.S."/>
        </authorList>
    </citation>
    <scope>NUCLEOTIDE SEQUENCE [LARGE SCALE GENOMIC DNA]</scope>
    <source>
        <strain evidence="1">Daus_M_001</strain>
        <tissue evidence="1">Leg muscle</tissue>
    </source>
</reference>